<dbReference type="Gene3D" id="3.30.559.10">
    <property type="entry name" value="Chloramphenicol acetyltransferase-like domain"/>
    <property type="match status" value="1"/>
</dbReference>
<dbReference type="InterPro" id="IPR001078">
    <property type="entry name" value="2-oxoacid_DH_actylTfrase"/>
</dbReference>
<sequence length="312" mass="34139">MTPPERTPPDKTPPDKTPPERTPPRLEPVRSRRHTVYFQEFAATQRPVFLDTEVDMGRVLAHRAARRAEGHGYSHVGYVLWALGRVLAQYPEANAVMAPGWPSRWRTPRIARYTGGVTAKLALDRRLDGQRTVLSALLPNLERATLDEIQQRIDRYRGPETERLPEFAGVRKLSGLPVLAGRLAFALALRDIRRREQIFGTVAVSSLGHQPVDGFHSVGGTALTVNLGRVLDRPVVRDGQVVVAPVLRLGLAFDHRVVDGALAAEVLGALKHTLEEFDDGVDGAARPGGHGARVRPADPDRRPLGAVAADPG</sequence>
<dbReference type="SUPFAM" id="SSF52777">
    <property type="entry name" value="CoA-dependent acyltransferases"/>
    <property type="match status" value="1"/>
</dbReference>
<dbReference type="InterPro" id="IPR023213">
    <property type="entry name" value="CAT-like_dom_sf"/>
</dbReference>
<evidence type="ECO:0000313" key="3">
    <source>
        <dbReference type="EMBL" id="MFC5906030.1"/>
    </source>
</evidence>
<keyword evidence="4" id="KW-1185">Reference proteome</keyword>
<feature type="compositionally biased region" description="Basic and acidic residues" evidence="1">
    <location>
        <begin position="7"/>
        <end position="30"/>
    </location>
</feature>
<proteinExistence type="predicted"/>
<name>A0ABW1FU77_9ACTN</name>
<comment type="caution">
    <text evidence="3">The sequence shown here is derived from an EMBL/GenBank/DDBJ whole genome shotgun (WGS) entry which is preliminary data.</text>
</comment>
<dbReference type="EMBL" id="JBHSQJ010000007">
    <property type="protein sequence ID" value="MFC5906030.1"/>
    <property type="molecule type" value="Genomic_DNA"/>
</dbReference>
<feature type="region of interest" description="Disordered" evidence="1">
    <location>
        <begin position="1"/>
        <end position="30"/>
    </location>
</feature>
<evidence type="ECO:0000259" key="2">
    <source>
        <dbReference type="Pfam" id="PF00198"/>
    </source>
</evidence>
<feature type="domain" description="2-oxoacid dehydrogenase acyltransferase catalytic" evidence="2">
    <location>
        <begin position="199"/>
        <end position="277"/>
    </location>
</feature>
<protein>
    <submittedName>
        <fullName evidence="3">2-oxo acid dehydrogenase subunit E2</fullName>
    </submittedName>
</protein>
<feature type="region of interest" description="Disordered" evidence="1">
    <location>
        <begin position="281"/>
        <end position="312"/>
    </location>
</feature>
<evidence type="ECO:0000313" key="4">
    <source>
        <dbReference type="Proteomes" id="UP001596174"/>
    </source>
</evidence>
<dbReference type="Pfam" id="PF00198">
    <property type="entry name" value="2-oxoacid_dh"/>
    <property type="match status" value="1"/>
</dbReference>
<dbReference type="RefSeq" id="WP_380579053.1">
    <property type="nucleotide sequence ID" value="NZ_JBHSQJ010000007.1"/>
</dbReference>
<gene>
    <name evidence="3" type="ORF">ACFP3V_02185</name>
</gene>
<dbReference type="Proteomes" id="UP001596174">
    <property type="component" value="Unassembled WGS sequence"/>
</dbReference>
<organism evidence="3 4">
    <name type="scientific">Streptacidiphilus monticola</name>
    <dbReference type="NCBI Taxonomy" id="2161674"/>
    <lineage>
        <taxon>Bacteria</taxon>
        <taxon>Bacillati</taxon>
        <taxon>Actinomycetota</taxon>
        <taxon>Actinomycetes</taxon>
        <taxon>Kitasatosporales</taxon>
        <taxon>Streptomycetaceae</taxon>
        <taxon>Streptacidiphilus</taxon>
    </lineage>
</organism>
<evidence type="ECO:0000256" key="1">
    <source>
        <dbReference type="SAM" id="MobiDB-lite"/>
    </source>
</evidence>
<accession>A0ABW1FU77</accession>
<reference evidence="4" key="1">
    <citation type="journal article" date="2019" name="Int. J. Syst. Evol. Microbiol.">
        <title>The Global Catalogue of Microorganisms (GCM) 10K type strain sequencing project: providing services to taxonomists for standard genome sequencing and annotation.</title>
        <authorList>
            <consortium name="The Broad Institute Genomics Platform"/>
            <consortium name="The Broad Institute Genome Sequencing Center for Infectious Disease"/>
            <person name="Wu L."/>
            <person name="Ma J."/>
        </authorList>
    </citation>
    <scope>NUCLEOTIDE SEQUENCE [LARGE SCALE GENOMIC DNA]</scope>
    <source>
        <strain evidence="4">JCM 4816</strain>
    </source>
</reference>